<name>A0A1Q3CVT6_CEPFO</name>
<accession>A0A1Q3CVT6</accession>
<dbReference type="PANTHER" id="PTHR36798">
    <property type="entry name" value="50S RIBOSOMAL PROTEIN 6, CHLOROPLASTIC"/>
    <property type="match status" value="1"/>
</dbReference>
<keyword evidence="1" id="KW-1133">Transmembrane helix</keyword>
<dbReference type="FunCoup" id="A0A1Q3CVT6">
    <property type="interactions" value="862"/>
</dbReference>
<protein>
    <submittedName>
        <fullName evidence="2">Uncharacterized protein</fullName>
    </submittedName>
</protein>
<evidence type="ECO:0000256" key="1">
    <source>
        <dbReference type="SAM" id="Phobius"/>
    </source>
</evidence>
<sequence length="110" mass="11638">RSRKTQPWDVKRKPAVCAPLPLLPPYWTLVASDGNSIEAVADAAAEVVMPALTSGFDDSGQEVCGLVIFCLILKWVFVFGFGGLGFCGFGFDGLRALMVDVGLESGTVVA</sequence>
<dbReference type="PANTHER" id="PTHR36798:SF2">
    <property type="entry name" value="LARGE RIBOSOMAL SUBUNIT PROTEIN CL38"/>
    <property type="match status" value="1"/>
</dbReference>
<dbReference type="GO" id="GO:0009507">
    <property type="term" value="C:chloroplast"/>
    <property type="evidence" value="ECO:0007669"/>
    <property type="project" value="InterPro"/>
</dbReference>
<dbReference type="EMBL" id="BDDD01003158">
    <property type="protein sequence ID" value="GAV84251.1"/>
    <property type="molecule type" value="Genomic_DNA"/>
</dbReference>
<dbReference type="Proteomes" id="UP000187406">
    <property type="component" value="Unassembled WGS sequence"/>
</dbReference>
<keyword evidence="3" id="KW-1185">Reference proteome</keyword>
<keyword evidence="1" id="KW-0812">Transmembrane</keyword>
<comment type="caution">
    <text evidence="2">The sequence shown here is derived from an EMBL/GenBank/DDBJ whole genome shotgun (WGS) entry which is preliminary data.</text>
</comment>
<feature type="transmembrane region" description="Helical" evidence="1">
    <location>
        <begin position="66"/>
        <end position="91"/>
    </location>
</feature>
<proteinExistence type="predicted"/>
<dbReference type="InterPro" id="IPR020526">
    <property type="entry name" value="Ribosomal_cL38"/>
</dbReference>
<dbReference type="GO" id="GO:0003735">
    <property type="term" value="F:structural constituent of ribosome"/>
    <property type="evidence" value="ECO:0007669"/>
    <property type="project" value="InterPro"/>
</dbReference>
<dbReference type="GO" id="GO:0005840">
    <property type="term" value="C:ribosome"/>
    <property type="evidence" value="ECO:0007669"/>
    <property type="project" value="InterPro"/>
</dbReference>
<dbReference type="GO" id="GO:0019843">
    <property type="term" value="F:rRNA binding"/>
    <property type="evidence" value="ECO:0007669"/>
    <property type="project" value="InterPro"/>
</dbReference>
<keyword evidence="1" id="KW-0472">Membrane</keyword>
<dbReference type="Pfam" id="PF17257">
    <property type="entry name" value="DUF5323"/>
    <property type="match status" value="1"/>
</dbReference>
<dbReference type="GO" id="GO:0006412">
    <property type="term" value="P:translation"/>
    <property type="evidence" value="ECO:0007669"/>
    <property type="project" value="InterPro"/>
</dbReference>
<reference evidence="3" key="1">
    <citation type="submission" date="2016-04" db="EMBL/GenBank/DDBJ databases">
        <title>Cephalotus genome sequencing.</title>
        <authorList>
            <person name="Fukushima K."/>
            <person name="Hasebe M."/>
            <person name="Fang X."/>
        </authorList>
    </citation>
    <scope>NUCLEOTIDE SEQUENCE [LARGE SCALE GENOMIC DNA]</scope>
    <source>
        <strain evidence="3">cv. St1</strain>
    </source>
</reference>
<dbReference type="AlphaFoldDB" id="A0A1Q3CVT6"/>
<feature type="non-terminal residue" evidence="2">
    <location>
        <position position="1"/>
    </location>
</feature>
<organism evidence="2 3">
    <name type="scientific">Cephalotus follicularis</name>
    <name type="common">Albany pitcher plant</name>
    <dbReference type="NCBI Taxonomy" id="3775"/>
    <lineage>
        <taxon>Eukaryota</taxon>
        <taxon>Viridiplantae</taxon>
        <taxon>Streptophyta</taxon>
        <taxon>Embryophyta</taxon>
        <taxon>Tracheophyta</taxon>
        <taxon>Spermatophyta</taxon>
        <taxon>Magnoliopsida</taxon>
        <taxon>eudicotyledons</taxon>
        <taxon>Gunneridae</taxon>
        <taxon>Pentapetalae</taxon>
        <taxon>rosids</taxon>
        <taxon>fabids</taxon>
        <taxon>Oxalidales</taxon>
        <taxon>Cephalotaceae</taxon>
        <taxon>Cephalotus</taxon>
    </lineage>
</organism>
<gene>
    <name evidence="2" type="ORF">CFOL_v3_27695</name>
</gene>
<evidence type="ECO:0000313" key="3">
    <source>
        <dbReference type="Proteomes" id="UP000187406"/>
    </source>
</evidence>
<evidence type="ECO:0000313" key="2">
    <source>
        <dbReference type="EMBL" id="GAV84251.1"/>
    </source>
</evidence>
<dbReference type="InParanoid" id="A0A1Q3CVT6"/>